<keyword evidence="8" id="KW-0547">Nucleotide-binding</keyword>
<dbReference type="CDD" id="cd05305">
    <property type="entry name" value="L-AlaDH"/>
    <property type="match status" value="1"/>
</dbReference>
<reference evidence="11 12" key="1">
    <citation type="submission" date="2017-08" db="EMBL/GenBank/DDBJ databases">
        <title>Infants hospitalized years apart are colonized by the same room-sourced microbial strains.</title>
        <authorList>
            <person name="Brooks B."/>
            <person name="Olm M.R."/>
            <person name="Firek B.A."/>
            <person name="Baker R."/>
            <person name="Thomas B.C."/>
            <person name="Morowitz M.J."/>
            <person name="Banfield J.F."/>
        </authorList>
    </citation>
    <scope>NUCLEOTIDE SEQUENCE [LARGE SCALE GENOMIC DNA]</scope>
    <source>
        <strain evidence="11">S2_006_000_R2_64</strain>
    </source>
</reference>
<dbReference type="Proteomes" id="UP000249739">
    <property type="component" value="Unassembled WGS sequence"/>
</dbReference>
<dbReference type="SUPFAM" id="SSF52283">
    <property type="entry name" value="Formate/glycerate dehydrogenase catalytic domain-like"/>
    <property type="match status" value="1"/>
</dbReference>
<dbReference type="EC" id="1.4.1.1" evidence="2 5"/>
<dbReference type="SMART" id="SM01003">
    <property type="entry name" value="AlaDh_PNT_N"/>
    <property type="match status" value="1"/>
</dbReference>
<feature type="binding site" evidence="8">
    <location>
        <position position="221"/>
    </location>
    <ligand>
        <name>NAD(+)</name>
        <dbReference type="ChEBI" id="CHEBI:57540"/>
    </ligand>
</feature>
<proteinExistence type="inferred from homology"/>
<evidence type="ECO:0000256" key="2">
    <source>
        <dbReference type="ARBA" id="ARBA00012897"/>
    </source>
</evidence>
<dbReference type="GO" id="GO:0000286">
    <property type="term" value="F:alanine dehydrogenase activity"/>
    <property type="evidence" value="ECO:0007669"/>
    <property type="project" value="UniProtKB-UniRule"/>
</dbReference>
<dbReference type="InterPro" id="IPR007886">
    <property type="entry name" value="AlaDH/PNT_N"/>
</dbReference>
<evidence type="ECO:0000256" key="3">
    <source>
        <dbReference type="ARBA" id="ARBA00023002"/>
    </source>
</evidence>
<keyword evidence="3 5" id="KW-0560">Oxidoreductase</keyword>
<dbReference type="FunFam" id="3.40.50.720:FF:000049">
    <property type="entry name" value="Alanine dehydrogenase"/>
    <property type="match status" value="1"/>
</dbReference>
<evidence type="ECO:0000256" key="1">
    <source>
        <dbReference type="ARBA" id="ARBA00005689"/>
    </source>
</evidence>
<dbReference type="SUPFAM" id="SSF51735">
    <property type="entry name" value="NAD(P)-binding Rossmann-fold domains"/>
    <property type="match status" value="1"/>
</dbReference>
<dbReference type="PANTHER" id="PTHR42795">
    <property type="entry name" value="ALANINE DEHYDROGENASE"/>
    <property type="match status" value="1"/>
</dbReference>
<evidence type="ECO:0000313" key="11">
    <source>
        <dbReference type="EMBL" id="PZP54735.1"/>
    </source>
</evidence>
<feature type="binding site" evidence="8">
    <location>
        <position position="135"/>
    </location>
    <ligand>
        <name>NAD(+)</name>
        <dbReference type="ChEBI" id="CHEBI:57540"/>
    </ligand>
</feature>
<dbReference type="Pfam" id="PF05222">
    <property type="entry name" value="AlaDh_PNT_N"/>
    <property type="match status" value="1"/>
</dbReference>
<dbReference type="GO" id="GO:0000166">
    <property type="term" value="F:nucleotide binding"/>
    <property type="evidence" value="ECO:0007669"/>
    <property type="project" value="UniProtKB-KW"/>
</dbReference>
<dbReference type="GO" id="GO:0005886">
    <property type="term" value="C:plasma membrane"/>
    <property type="evidence" value="ECO:0007669"/>
    <property type="project" value="TreeGrafter"/>
</dbReference>
<feature type="binding site" evidence="8">
    <location>
        <position position="204"/>
    </location>
    <ligand>
        <name>NAD(+)</name>
        <dbReference type="ChEBI" id="CHEBI:57540"/>
    </ligand>
</feature>
<dbReference type="InterPro" id="IPR036291">
    <property type="entry name" value="NAD(P)-bd_dom_sf"/>
</dbReference>
<dbReference type="Pfam" id="PF01262">
    <property type="entry name" value="AlaDh_PNT_C"/>
    <property type="match status" value="1"/>
</dbReference>
<sequence>MLIGVPKEIKKQEYRVGLVPSSAKEMIAHGHKVIVETNAGMGIGFTDEDYKKAGAEIAASPDDIFKAADMIIKVKEPQADECKMLREDQILFTYLHLAADPDQADALIKSKAVCIAYETVVGADGRSLPLLAPMSEVAGRLSAQIGSHYLMKHMGGVGRLISGAPGVSAAEILILGGGVSGFNAARVAVGMGAWVTILEKNAERLRYLDNYFGNQARVLMSNTDNIERFLHTADVVIGAVLIPGASAPKLVKREHLKSMKQGSVLVDIAIDQGGCFETSHPTTHNDPVYLVDDVIHYCVANMPGAVPRTSAVVLNHAVLPYALKIADMGWEEALKADDGFMQGLNICKGQITNKAVADSLGLEFTSAKKCVF</sequence>
<evidence type="ECO:0000256" key="5">
    <source>
        <dbReference type="PIRNR" id="PIRNR000183"/>
    </source>
</evidence>
<gene>
    <name evidence="11" type="primary">ald</name>
    <name evidence="11" type="ORF">DI586_09015</name>
</gene>
<dbReference type="Gene3D" id="3.40.50.720">
    <property type="entry name" value="NAD(P)-binding Rossmann-like Domain"/>
    <property type="match status" value="2"/>
</dbReference>
<feature type="binding site" evidence="8">
    <location>
        <begin position="299"/>
        <end position="302"/>
    </location>
    <ligand>
        <name>NAD(+)</name>
        <dbReference type="ChEBI" id="CHEBI:57540"/>
    </ligand>
</feature>
<dbReference type="InterPro" id="IPR008141">
    <property type="entry name" value="Ala_DH"/>
</dbReference>
<feature type="domain" description="Alanine dehydrogenase/pyridine nucleotide transhydrogenase N-terminal" evidence="10">
    <location>
        <begin position="4"/>
        <end position="138"/>
    </location>
</feature>
<feature type="active site" description="Proton donor/acceptor" evidence="6">
    <location>
        <position position="96"/>
    </location>
</feature>
<dbReference type="GO" id="GO:0042853">
    <property type="term" value="P:L-alanine catabolic process"/>
    <property type="evidence" value="ECO:0007669"/>
    <property type="project" value="InterPro"/>
</dbReference>
<feature type="domain" description="Alanine dehydrogenase/pyridine nucleotide transhydrogenase NAD(H)-binding" evidence="9">
    <location>
        <begin position="150"/>
        <end position="298"/>
    </location>
</feature>
<evidence type="ECO:0000256" key="4">
    <source>
        <dbReference type="ARBA" id="ARBA00023027"/>
    </source>
</evidence>
<organism evidence="11 12">
    <name type="scientific">Micavibrio aeruginosavorus</name>
    <dbReference type="NCBI Taxonomy" id="349221"/>
    <lineage>
        <taxon>Bacteria</taxon>
        <taxon>Pseudomonadati</taxon>
        <taxon>Bdellovibrionota</taxon>
        <taxon>Bdellovibrionia</taxon>
        <taxon>Bdellovibrionales</taxon>
        <taxon>Pseudobdellovibrionaceae</taxon>
        <taxon>Micavibrio</taxon>
    </lineage>
</organism>
<evidence type="ECO:0000256" key="8">
    <source>
        <dbReference type="PIRSR" id="PIRSR000183-3"/>
    </source>
</evidence>
<evidence type="ECO:0000256" key="6">
    <source>
        <dbReference type="PIRSR" id="PIRSR000183-1"/>
    </source>
</evidence>
<feature type="active site" description="Proton donor/acceptor" evidence="6">
    <location>
        <position position="271"/>
    </location>
</feature>
<evidence type="ECO:0000259" key="10">
    <source>
        <dbReference type="SMART" id="SM01003"/>
    </source>
</evidence>
<dbReference type="InterPro" id="IPR007698">
    <property type="entry name" value="AlaDH/PNT_NAD(H)-bd"/>
</dbReference>
<accession>A0A2W5FFH2</accession>
<protein>
    <recommendedName>
        <fullName evidence="2 5">Alanine dehydrogenase</fullName>
        <ecNumber evidence="2 5">1.4.1.1</ecNumber>
    </recommendedName>
</protein>
<comment type="caution">
    <text evidence="11">The sequence shown here is derived from an EMBL/GenBank/DDBJ whole genome shotgun (WGS) entry which is preliminary data.</text>
</comment>
<dbReference type="AlphaFoldDB" id="A0A2W5FFH2"/>
<name>A0A2W5FFH2_9BACT</name>
<evidence type="ECO:0000256" key="7">
    <source>
        <dbReference type="PIRSR" id="PIRSR000183-2"/>
    </source>
</evidence>
<comment type="similarity">
    <text evidence="1 5">Belongs to the AlaDH/PNT family.</text>
</comment>
<feature type="binding site" evidence="7">
    <location>
        <position position="75"/>
    </location>
    <ligand>
        <name>substrate</name>
    </ligand>
</feature>
<dbReference type="PANTHER" id="PTHR42795:SF1">
    <property type="entry name" value="ALANINE DEHYDROGENASE"/>
    <property type="match status" value="1"/>
</dbReference>
<dbReference type="EMBL" id="QFOT01000113">
    <property type="protein sequence ID" value="PZP54735.1"/>
    <property type="molecule type" value="Genomic_DNA"/>
</dbReference>
<feature type="binding site" evidence="8">
    <location>
        <begin position="240"/>
        <end position="241"/>
    </location>
    <ligand>
        <name>NAD(+)</name>
        <dbReference type="ChEBI" id="CHEBI:57540"/>
    </ligand>
</feature>
<dbReference type="PIRSF" id="PIRSF000183">
    <property type="entry name" value="Alanine_dh"/>
    <property type="match status" value="1"/>
</dbReference>
<evidence type="ECO:0000259" key="9">
    <source>
        <dbReference type="SMART" id="SM01002"/>
    </source>
</evidence>
<comment type="catalytic activity">
    <reaction evidence="5">
        <text>L-alanine + NAD(+) + H2O = pyruvate + NH4(+) + NADH + H(+)</text>
        <dbReference type="Rhea" id="RHEA:18405"/>
        <dbReference type="ChEBI" id="CHEBI:15361"/>
        <dbReference type="ChEBI" id="CHEBI:15377"/>
        <dbReference type="ChEBI" id="CHEBI:15378"/>
        <dbReference type="ChEBI" id="CHEBI:28938"/>
        <dbReference type="ChEBI" id="CHEBI:57540"/>
        <dbReference type="ChEBI" id="CHEBI:57945"/>
        <dbReference type="ChEBI" id="CHEBI:57972"/>
        <dbReference type="EC" id="1.4.1.1"/>
    </reaction>
</comment>
<keyword evidence="4 5" id="KW-0520">NAD</keyword>
<dbReference type="SMART" id="SM01002">
    <property type="entry name" value="AlaDh_PNT_C"/>
    <property type="match status" value="1"/>
</dbReference>
<feature type="binding site" evidence="8">
    <location>
        <begin position="268"/>
        <end position="271"/>
    </location>
    <ligand>
        <name>NAD(+)</name>
        <dbReference type="ChEBI" id="CHEBI:57540"/>
    </ligand>
</feature>
<evidence type="ECO:0000313" key="12">
    <source>
        <dbReference type="Proteomes" id="UP000249739"/>
    </source>
</evidence>
<feature type="binding site" evidence="7">
    <location>
        <position position="15"/>
    </location>
    <ligand>
        <name>substrate</name>
    </ligand>
</feature>
<dbReference type="NCBIfam" id="TIGR00518">
    <property type="entry name" value="alaDH"/>
    <property type="match status" value="1"/>
</dbReference>